<dbReference type="Gene3D" id="1.20.1740.10">
    <property type="entry name" value="Amino acid/polyamine transporter I"/>
    <property type="match status" value="1"/>
</dbReference>
<evidence type="ECO:0000256" key="2">
    <source>
        <dbReference type="ARBA" id="ARBA00022448"/>
    </source>
</evidence>
<feature type="transmembrane region" description="Helical" evidence="6">
    <location>
        <begin position="62"/>
        <end position="86"/>
    </location>
</feature>
<feature type="transmembrane region" description="Helical" evidence="6">
    <location>
        <begin position="220"/>
        <end position="238"/>
    </location>
</feature>
<sequence>MANFDGKSTTHADTNCRVSEMGTMVEETTVEEATVAEKHRGTITDQRDMQVLGRKQQLRRNFGFLSITGFGSNLMVTWEIVLAGSVTSSLTNGGTAGLFWGYTLVVVAYFLVYASLAEMASMAPTSGGQYHWVSEFAPRSCQRYLSYLIGWMCFLGWQSNFCGVSFLVGTVLQGLISLCDPTYHALAWQGTMIVIGVILLTIIFNIFLVKKLPYIEGMLVILHVMGLFAIMIPLWVLAPRNNAKAVFTEFTNNGGWSTKGISFMVGLNPIVVTLNGFDSIVHMAEETKNAAKTIPRTIMWSMALNAAMGFAMMVTIVFTWGDMEEIRQTPTLYPFIQVFYNSTQSLGGTAAMTGVIILTLLSSTIATLATTSRQIWSFARDGGVPFSATISEVSQRWLIPINAVLVTMAAACVLSLINIGSTTAINAFFTLGVGGGLTSYMISIGCLIWKRLCGESLPQRPWSLGRYGLAINLASLCFLALFFVWGFVPPVTPVEPKAMNWGCLIYGFVVIFATIYYILCGKKVYNSPVEKVRRYLQK</sequence>
<feature type="transmembrane region" description="Helical" evidence="6">
    <location>
        <begin position="499"/>
        <end position="519"/>
    </location>
</feature>
<feature type="transmembrane region" description="Helical" evidence="6">
    <location>
        <begin position="186"/>
        <end position="208"/>
    </location>
</feature>
<comment type="caution">
    <text evidence="7">The sequence shown here is derived from an EMBL/GenBank/DDBJ whole genome shotgun (WGS) entry which is preliminary data.</text>
</comment>
<feature type="transmembrane region" description="Helical" evidence="6">
    <location>
        <begin position="350"/>
        <end position="370"/>
    </location>
</feature>
<dbReference type="Pfam" id="PF13520">
    <property type="entry name" value="AA_permease_2"/>
    <property type="match status" value="1"/>
</dbReference>
<feature type="transmembrane region" description="Helical" evidence="6">
    <location>
        <begin position="258"/>
        <end position="277"/>
    </location>
</feature>
<proteinExistence type="predicted"/>
<feature type="transmembrane region" description="Helical" evidence="6">
    <location>
        <begin position="144"/>
        <end position="166"/>
    </location>
</feature>
<dbReference type="GO" id="GO:0016020">
    <property type="term" value="C:membrane"/>
    <property type="evidence" value="ECO:0007669"/>
    <property type="project" value="UniProtKB-SubCell"/>
</dbReference>
<dbReference type="PANTHER" id="PTHR45649:SF41">
    <property type="entry name" value="TRANSPORTER, PUTATIVE (EUROFUNG)-RELATED"/>
    <property type="match status" value="1"/>
</dbReference>
<protein>
    <recommendedName>
        <fullName evidence="9">Choline transport protein</fullName>
    </recommendedName>
</protein>
<organism evidence="7 8">
    <name type="scientific">Endocarpon pusillum</name>
    <dbReference type="NCBI Taxonomy" id="364733"/>
    <lineage>
        <taxon>Eukaryota</taxon>
        <taxon>Fungi</taxon>
        <taxon>Dikarya</taxon>
        <taxon>Ascomycota</taxon>
        <taxon>Pezizomycotina</taxon>
        <taxon>Eurotiomycetes</taxon>
        <taxon>Chaetothyriomycetidae</taxon>
        <taxon>Verrucariales</taxon>
        <taxon>Verrucariaceae</taxon>
        <taxon>Endocarpon</taxon>
    </lineage>
</organism>
<dbReference type="PIRSF" id="PIRSF006060">
    <property type="entry name" value="AA_transporter"/>
    <property type="match status" value="1"/>
</dbReference>
<evidence type="ECO:0000313" key="8">
    <source>
        <dbReference type="Proteomes" id="UP000606974"/>
    </source>
</evidence>
<dbReference type="OrthoDB" id="3257095at2759"/>
<keyword evidence="2" id="KW-0813">Transport</keyword>
<evidence type="ECO:0008006" key="9">
    <source>
        <dbReference type="Google" id="ProtNLM"/>
    </source>
</evidence>
<feature type="transmembrane region" description="Helical" evidence="6">
    <location>
        <begin position="298"/>
        <end position="320"/>
    </location>
</feature>
<keyword evidence="8" id="KW-1185">Reference proteome</keyword>
<evidence type="ECO:0000256" key="5">
    <source>
        <dbReference type="ARBA" id="ARBA00023136"/>
    </source>
</evidence>
<dbReference type="Proteomes" id="UP000606974">
    <property type="component" value="Unassembled WGS sequence"/>
</dbReference>
<feature type="transmembrane region" description="Helical" evidence="6">
    <location>
        <begin position="98"/>
        <end position="116"/>
    </location>
</feature>
<reference evidence="7" key="1">
    <citation type="submission" date="2020-02" db="EMBL/GenBank/DDBJ databases">
        <authorList>
            <person name="Palmer J.M."/>
        </authorList>
    </citation>
    <scope>NUCLEOTIDE SEQUENCE</scope>
    <source>
        <strain evidence="7">EPUS1.4</strain>
        <tissue evidence="7">Thallus</tissue>
    </source>
</reference>
<evidence type="ECO:0000256" key="1">
    <source>
        <dbReference type="ARBA" id="ARBA00004141"/>
    </source>
</evidence>
<name>A0A8H7AUF2_9EURO</name>
<comment type="subcellular location">
    <subcellularLocation>
        <location evidence="1">Membrane</location>
        <topology evidence="1">Multi-pass membrane protein</topology>
    </subcellularLocation>
</comment>
<dbReference type="GO" id="GO:0022857">
    <property type="term" value="F:transmembrane transporter activity"/>
    <property type="evidence" value="ECO:0007669"/>
    <property type="project" value="InterPro"/>
</dbReference>
<dbReference type="EMBL" id="JAACFV010000004">
    <property type="protein sequence ID" value="KAF7513739.1"/>
    <property type="molecule type" value="Genomic_DNA"/>
</dbReference>
<feature type="transmembrane region" description="Helical" evidence="6">
    <location>
        <begin position="469"/>
        <end position="487"/>
    </location>
</feature>
<evidence type="ECO:0000256" key="4">
    <source>
        <dbReference type="ARBA" id="ARBA00022989"/>
    </source>
</evidence>
<keyword evidence="4 6" id="KW-1133">Transmembrane helix</keyword>
<feature type="transmembrane region" description="Helical" evidence="6">
    <location>
        <begin position="425"/>
        <end position="449"/>
    </location>
</feature>
<evidence type="ECO:0000313" key="7">
    <source>
        <dbReference type="EMBL" id="KAF7513739.1"/>
    </source>
</evidence>
<dbReference type="PANTHER" id="PTHR45649">
    <property type="entry name" value="AMINO-ACID PERMEASE BAT1"/>
    <property type="match status" value="1"/>
</dbReference>
<keyword evidence="3 6" id="KW-0812">Transmembrane</keyword>
<keyword evidence="5 6" id="KW-0472">Membrane</keyword>
<feature type="transmembrane region" description="Helical" evidence="6">
    <location>
        <begin position="397"/>
        <end position="419"/>
    </location>
</feature>
<dbReference type="InterPro" id="IPR002293">
    <property type="entry name" value="AA/rel_permease1"/>
</dbReference>
<accession>A0A8H7AUF2</accession>
<evidence type="ECO:0000256" key="3">
    <source>
        <dbReference type="ARBA" id="ARBA00022692"/>
    </source>
</evidence>
<evidence type="ECO:0000256" key="6">
    <source>
        <dbReference type="SAM" id="Phobius"/>
    </source>
</evidence>
<gene>
    <name evidence="7" type="ORF">GJ744_007790</name>
</gene>
<dbReference type="AlphaFoldDB" id="A0A8H7AUF2"/>